<dbReference type="Pfam" id="PF18847">
    <property type="entry name" value="LPD29"/>
    <property type="match status" value="1"/>
</dbReference>
<dbReference type="AlphaFoldDB" id="A0A1Y6HU03"/>
<feature type="domain" description="Large polyvalent protein associated" evidence="1">
    <location>
        <begin position="7"/>
        <end position="98"/>
    </location>
</feature>
<dbReference type="OrthoDB" id="9801102at2"/>
<dbReference type="KEGG" id="xfr:BER92_19425"/>
<sequence length="201" mass="22325">MATKYFTCAETAKLIRKALKEAFPGIKFSVKSHTYSGGASINVRWTDGPNEEQVKAVARHFEASYFDGCIDYKGSIYHMMEGQSVRFGADFIFCYRYYTDAAVQKAIDAVYRRFESNFKRDGIAKPTLSDYYSGALWNARLSGLHVYCNQCIAGDIEVALGKHSDRLKVDKSATAAAVFVTHDDGYSRMNGAGMSAVPIDL</sequence>
<name>A0A1Y6HU03_9XANT</name>
<proteinExistence type="predicted"/>
<evidence type="ECO:0000259" key="1">
    <source>
        <dbReference type="Pfam" id="PF18847"/>
    </source>
</evidence>
<accession>A0A1Y6HU03</accession>
<evidence type="ECO:0000313" key="3">
    <source>
        <dbReference type="Proteomes" id="UP000195953"/>
    </source>
</evidence>
<dbReference type="InterPro" id="IPR041311">
    <property type="entry name" value="LPD29"/>
</dbReference>
<evidence type="ECO:0000313" key="2">
    <source>
        <dbReference type="EMBL" id="SMR06041.1"/>
    </source>
</evidence>
<dbReference type="eggNOG" id="ENOG5033A3G">
    <property type="taxonomic scope" value="Bacteria"/>
</dbReference>
<organism evidence="2 3">
    <name type="scientific">Xanthomonas fragariae</name>
    <dbReference type="NCBI Taxonomy" id="48664"/>
    <lineage>
        <taxon>Bacteria</taxon>
        <taxon>Pseudomonadati</taxon>
        <taxon>Pseudomonadota</taxon>
        <taxon>Gammaproteobacteria</taxon>
        <taxon>Lysobacterales</taxon>
        <taxon>Lysobacteraceae</taxon>
        <taxon>Xanthomonas</taxon>
    </lineage>
</organism>
<protein>
    <recommendedName>
        <fullName evidence="1">Large polyvalent protein associated domain-containing protein</fullName>
    </recommendedName>
</protein>
<reference evidence="2 3" key="1">
    <citation type="submission" date="2017-05" db="EMBL/GenBank/DDBJ databases">
        <authorList>
            <person name="Song R."/>
            <person name="Chenine A.L."/>
            <person name="Ruprecht R.M."/>
        </authorList>
    </citation>
    <scope>NUCLEOTIDE SEQUENCE [LARGE SCALE GENOMIC DNA]</scope>
    <source>
        <strain evidence="2">PD5205</strain>
        <plasmid evidence="3">ppd5205-30</plasmid>
    </source>
</reference>
<geneLocation type="plasmid" evidence="3">
    <name>ppd5205-30</name>
</geneLocation>
<gene>
    <name evidence="2" type="ORF">PD5205_04039</name>
</gene>
<dbReference type="RefSeq" id="WP_065975498.1">
    <property type="nucleotide sequence ID" value="NZ_CP016831.1"/>
</dbReference>
<dbReference type="Proteomes" id="UP000195953">
    <property type="component" value="Plasmid pPD5205-30"/>
</dbReference>
<dbReference type="EMBL" id="LT853886">
    <property type="protein sequence ID" value="SMR06041.1"/>
    <property type="molecule type" value="Genomic_DNA"/>
</dbReference>